<proteinExistence type="predicted"/>
<feature type="region of interest" description="Disordered" evidence="1">
    <location>
        <begin position="1"/>
        <end position="31"/>
    </location>
</feature>
<dbReference type="Proteomes" id="UP000235392">
    <property type="component" value="Unassembled WGS sequence"/>
</dbReference>
<reference evidence="2 3" key="1">
    <citation type="submission" date="2017-11" db="EMBL/GenBank/DDBJ databases">
        <title>De novo assembly and phasing of dikaryotic genomes from two isolates of Puccinia coronata f. sp. avenae, the causal agent of oat crown rust.</title>
        <authorList>
            <person name="Miller M.E."/>
            <person name="Zhang Y."/>
            <person name="Omidvar V."/>
            <person name="Sperschneider J."/>
            <person name="Schwessinger B."/>
            <person name="Raley C."/>
            <person name="Palmer J.M."/>
            <person name="Garnica D."/>
            <person name="Upadhyaya N."/>
            <person name="Rathjen J."/>
            <person name="Taylor J.M."/>
            <person name="Park R.F."/>
            <person name="Dodds P.N."/>
            <person name="Hirsch C.D."/>
            <person name="Kianian S.F."/>
            <person name="Figueroa M."/>
        </authorList>
    </citation>
    <scope>NUCLEOTIDE SEQUENCE [LARGE SCALE GENOMIC DNA]</scope>
    <source>
        <strain evidence="2">12SD80</strain>
    </source>
</reference>
<name>A0A2N5UUU6_9BASI</name>
<feature type="compositionally biased region" description="Basic and acidic residues" evidence="1">
    <location>
        <begin position="11"/>
        <end position="21"/>
    </location>
</feature>
<gene>
    <name evidence="2" type="ORF">PCASD_09962</name>
</gene>
<evidence type="ECO:0000256" key="1">
    <source>
        <dbReference type="SAM" id="MobiDB-lite"/>
    </source>
</evidence>
<comment type="caution">
    <text evidence="2">The sequence shown here is derived from an EMBL/GenBank/DDBJ whole genome shotgun (WGS) entry which is preliminary data.</text>
</comment>
<dbReference type="AlphaFoldDB" id="A0A2N5UUU6"/>
<sequence>MEYIATQALRKPPEKSLETETPKYSPQGGNNYNQIPSLFDRLLAILFFGLKKRSRIEYRKNIEAERGG</sequence>
<evidence type="ECO:0000313" key="3">
    <source>
        <dbReference type="Proteomes" id="UP000235392"/>
    </source>
</evidence>
<protein>
    <submittedName>
        <fullName evidence="2">Uncharacterized protein</fullName>
    </submittedName>
</protein>
<dbReference type="EMBL" id="PGCI01000088">
    <property type="protein sequence ID" value="PLW41523.1"/>
    <property type="molecule type" value="Genomic_DNA"/>
</dbReference>
<evidence type="ECO:0000313" key="2">
    <source>
        <dbReference type="EMBL" id="PLW41523.1"/>
    </source>
</evidence>
<accession>A0A2N5UUU6</accession>
<organism evidence="2 3">
    <name type="scientific">Puccinia coronata f. sp. avenae</name>
    <dbReference type="NCBI Taxonomy" id="200324"/>
    <lineage>
        <taxon>Eukaryota</taxon>
        <taxon>Fungi</taxon>
        <taxon>Dikarya</taxon>
        <taxon>Basidiomycota</taxon>
        <taxon>Pucciniomycotina</taxon>
        <taxon>Pucciniomycetes</taxon>
        <taxon>Pucciniales</taxon>
        <taxon>Pucciniaceae</taxon>
        <taxon>Puccinia</taxon>
    </lineage>
</organism>
<feature type="compositionally biased region" description="Polar residues" evidence="1">
    <location>
        <begin position="22"/>
        <end position="31"/>
    </location>
</feature>